<evidence type="ECO:0000313" key="5">
    <source>
        <dbReference type="EMBL" id="AWT60065.1"/>
    </source>
</evidence>
<evidence type="ECO:0000259" key="4">
    <source>
        <dbReference type="Pfam" id="PF02542"/>
    </source>
</evidence>
<dbReference type="PANTHER" id="PTHR43181">
    <property type="entry name" value="2-C-METHYL-D-ERYTHRITOL 2,4-CYCLODIPHOSPHATE SYNTHASE, CHLOROPLASTIC"/>
    <property type="match status" value="1"/>
</dbReference>
<reference evidence="5 6" key="1">
    <citation type="submission" date="2018-06" db="EMBL/GenBank/DDBJ databases">
        <title>Draft Genome Sequence of a Novel Marine Bacterium Related to the Verrucomicrobia.</title>
        <authorList>
            <person name="Vosseberg J."/>
            <person name="Martijn J."/>
            <person name="Ettema T.J.G."/>
        </authorList>
    </citation>
    <scope>NUCLEOTIDE SEQUENCE [LARGE SCALE GENOMIC DNA]</scope>
    <source>
        <strain evidence="5">TARA_B100001123</strain>
    </source>
</reference>
<comment type="catalytic activity">
    <reaction evidence="2 3">
        <text>4-CDP-2-C-methyl-D-erythritol 2-phosphate = 2-C-methyl-D-erythritol 2,4-cyclic diphosphate + CMP</text>
        <dbReference type="Rhea" id="RHEA:23864"/>
        <dbReference type="ChEBI" id="CHEBI:57919"/>
        <dbReference type="ChEBI" id="CHEBI:58483"/>
        <dbReference type="ChEBI" id="CHEBI:60377"/>
        <dbReference type="EC" id="4.6.1.12"/>
    </reaction>
</comment>
<dbReference type="UniPathway" id="UPA00056">
    <property type="reaction ID" value="UER00095"/>
</dbReference>
<evidence type="ECO:0000256" key="2">
    <source>
        <dbReference type="HAMAP-Rule" id="MF_00107"/>
    </source>
</evidence>
<evidence type="ECO:0000256" key="1">
    <source>
        <dbReference type="ARBA" id="ARBA00023229"/>
    </source>
</evidence>
<dbReference type="EMBL" id="CP029803">
    <property type="protein sequence ID" value="AWT60065.1"/>
    <property type="molecule type" value="Genomic_DNA"/>
</dbReference>
<dbReference type="PANTHER" id="PTHR43181:SF1">
    <property type="entry name" value="2-C-METHYL-D-ERYTHRITOL 2,4-CYCLODIPHOSPHATE SYNTHASE, CHLOROPLASTIC"/>
    <property type="match status" value="1"/>
</dbReference>
<dbReference type="EC" id="4.6.1.12" evidence="2 3"/>
<feature type="binding site" evidence="2">
    <location>
        <begin position="12"/>
        <end position="14"/>
    </location>
    <ligand>
        <name>4-CDP-2-C-methyl-D-erythritol 2-phosphate</name>
        <dbReference type="ChEBI" id="CHEBI:57919"/>
    </ligand>
</feature>
<dbReference type="GO" id="GO:0008685">
    <property type="term" value="F:2-C-methyl-D-erythritol 2,4-cyclodiphosphate synthase activity"/>
    <property type="evidence" value="ECO:0007669"/>
    <property type="project" value="UniProtKB-UniRule"/>
</dbReference>
<dbReference type="GO" id="GO:0016114">
    <property type="term" value="P:terpenoid biosynthetic process"/>
    <property type="evidence" value="ECO:0007669"/>
    <property type="project" value="InterPro"/>
</dbReference>
<feature type="binding site" evidence="2">
    <location>
        <begin position="60"/>
        <end position="62"/>
    </location>
    <ligand>
        <name>4-CDP-2-C-methyl-D-erythritol 2-phosphate</name>
        <dbReference type="ChEBI" id="CHEBI:57919"/>
    </ligand>
</feature>
<accession>A0A2Z4AEZ5</accession>
<name>A0A2Z4AEZ5_9BACT</name>
<dbReference type="SUPFAM" id="SSF69765">
    <property type="entry name" value="IpsF-like"/>
    <property type="match status" value="1"/>
</dbReference>
<comment type="function">
    <text evidence="2">Involved in the biosynthesis of isopentenyl diphosphate (IPP) and dimethylallyl diphosphate (DMAPP), two major building blocks of isoprenoid compounds. Catalyzes the conversion of 4-diphosphocytidyl-2-C-methyl-D-erythritol 2-phosphate (CDP-ME2P) to 2-C-methyl-D-erythritol 2,4-cyclodiphosphate (ME-CPP) with a corresponding release of cytidine 5-monophosphate (CMP).</text>
</comment>
<comment type="cofactor">
    <cofactor evidence="2">
        <name>a divalent metal cation</name>
        <dbReference type="ChEBI" id="CHEBI:60240"/>
    </cofactor>
    <text evidence="2">Binds 1 divalent metal cation per subunit.</text>
</comment>
<feature type="binding site" evidence="2">
    <location>
        <begin position="38"/>
        <end position="39"/>
    </location>
    <ligand>
        <name>4-CDP-2-C-methyl-D-erythritol 2-phosphate</name>
        <dbReference type="ChEBI" id="CHEBI:57919"/>
    </ligand>
</feature>
<dbReference type="InterPro" id="IPR003526">
    <property type="entry name" value="MECDP_synthase"/>
</dbReference>
<feature type="binding site" evidence="2">
    <location>
        <position position="146"/>
    </location>
    <ligand>
        <name>4-CDP-2-C-methyl-D-erythritol 2-phosphate</name>
        <dbReference type="ChEBI" id="CHEBI:57919"/>
    </ligand>
</feature>
<feature type="site" description="Transition state stabilizer" evidence="2">
    <location>
        <position position="137"/>
    </location>
</feature>
<feature type="binding site" evidence="2">
    <location>
        <position position="14"/>
    </location>
    <ligand>
        <name>a divalent metal cation</name>
        <dbReference type="ChEBI" id="CHEBI:60240"/>
    </ligand>
</feature>
<dbReference type="KEGG" id="mtar:DF168_01265"/>
<proteinExistence type="inferred from homology"/>
<dbReference type="Proteomes" id="UP000247465">
    <property type="component" value="Chromosome"/>
</dbReference>
<gene>
    <name evidence="2 5" type="primary">ispF</name>
    <name evidence="5" type="ORF">DF168_01265</name>
</gene>
<organism evidence="5 6">
    <name type="scientific">Candidatus Moanibacter tarae</name>
    <dbReference type="NCBI Taxonomy" id="2200854"/>
    <lineage>
        <taxon>Bacteria</taxon>
        <taxon>Pseudomonadati</taxon>
        <taxon>Verrucomicrobiota</taxon>
        <taxon>Opitutia</taxon>
        <taxon>Puniceicoccales</taxon>
        <taxon>Puniceicoccales incertae sedis</taxon>
        <taxon>Candidatus Moanibacter</taxon>
    </lineage>
</organism>
<comment type="caution">
    <text evidence="2">Lacks conserved residue(s) required for the propagation of feature annotation.</text>
</comment>
<keyword evidence="1 2" id="KW-0414">Isoprene biosynthesis</keyword>
<dbReference type="GO" id="GO:0046872">
    <property type="term" value="F:metal ion binding"/>
    <property type="evidence" value="ECO:0007669"/>
    <property type="project" value="UniProtKB-KW"/>
</dbReference>
<dbReference type="CDD" id="cd00554">
    <property type="entry name" value="MECDP_synthase"/>
    <property type="match status" value="1"/>
</dbReference>
<sequence>MSQNIRIGHGYDVHCLIEGRNLILGGVTIPHSKGLDGHSDADCLTHAVADAILGAASLPDIGTYFSNTDPANKDMDSQVILRNVNSEASTRGLRVVNIDCTVIAQEPKIASYIGQMKIILGRTLDIPTTCIGIKATTHEGLDSLGRGEGIAAHAVVLLAGQE</sequence>
<dbReference type="Pfam" id="PF02542">
    <property type="entry name" value="YgbB"/>
    <property type="match status" value="1"/>
</dbReference>
<protein>
    <recommendedName>
        <fullName evidence="2 3">2-C-methyl-D-erythritol 2,4-cyclodiphosphate synthase</fullName>
        <shortName evidence="2">MECDP-synthase</shortName>
        <shortName evidence="2">MECPP-synthase</shortName>
        <shortName evidence="2">MECPS</shortName>
        <ecNumber evidence="2 3">4.6.1.12</ecNumber>
    </recommendedName>
</protein>
<dbReference type="AlphaFoldDB" id="A0A2Z4AEZ5"/>
<dbReference type="GO" id="GO:0019288">
    <property type="term" value="P:isopentenyl diphosphate biosynthetic process, methylerythritol 4-phosphate pathway"/>
    <property type="evidence" value="ECO:0007669"/>
    <property type="project" value="UniProtKB-UniRule"/>
</dbReference>
<comment type="pathway">
    <text evidence="2">Isoprenoid biosynthesis; isopentenyl diphosphate biosynthesis via DXP pathway; isopentenyl diphosphate from 1-deoxy-D-xylulose 5-phosphate: step 4/6.</text>
</comment>
<dbReference type="InterPro" id="IPR036571">
    <property type="entry name" value="MECDP_synthase_sf"/>
</dbReference>
<evidence type="ECO:0000313" key="6">
    <source>
        <dbReference type="Proteomes" id="UP000247465"/>
    </source>
</evidence>
<feature type="site" description="Transition state stabilizer" evidence="2">
    <location>
        <position position="38"/>
    </location>
</feature>
<feature type="binding site" evidence="2">
    <location>
        <begin position="136"/>
        <end position="139"/>
    </location>
    <ligand>
        <name>4-CDP-2-C-methyl-D-erythritol 2-phosphate</name>
        <dbReference type="ChEBI" id="CHEBI:57919"/>
    </ligand>
</feature>
<feature type="binding site" evidence="2">
    <location>
        <position position="12"/>
    </location>
    <ligand>
        <name>a divalent metal cation</name>
        <dbReference type="ChEBI" id="CHEBI:60240"/>
    </ligand>
</feature>
<comment type="subunit">
    <text evidence="2">Homotrimer.</text>
</comment>
<dbReference type="HAMAP" id="MF_00107">
    <property type="entry name" value="IspF"/>
    <property type="match status" value="1"/>
</dbReference>
<dbReference type="Gene3D" id="3.30.1330.50">
    <property type="entry name" value="2-C-methyl-D-erythritol 2,4-cyclodiphosphate synthase"/>
    <property type="match status" value="1"/>
</dbReference>
<feature type="domain" description="2-C-methyl-D-erythritol 2,4-cyclodiphosphate synthase" evidence="4">
    <location>
        <begin position="5"/>
        <end position="158"/>
    </location>
</feature>
<evidence type="ECO:0000256" key="3">
    <source>
        <dbReference type="RuleBase" id="RU004395"/>
    </source>
</evidence>
<feature type="binding site" evidence="2">
    <location>
        <begin position="65"/>
        <end position="69"/>
    </location>
    <ligand>
        <name>4-CDP-2-C-methyl-D-erythritol 2-phosphate</name>
        <dbReference type="ChEBI" id="CHEBI:57919"/>
    </ligand>
</feature>
<dbReference type="NCBIfam" id="TIGR00151">
    <property type="entry name" value="ispF"/>
    <property type="match status" value="1"/>
</dbReference>
<keyword evidence="2 3" id="KW-0456">Lyase</keyword>
<comment type="similarity">
    <text evidence="2 3">Belongs to the IspF family.</text>
</comment>
<keyword evidence="2" id="KW-0479">Metal-binding</keyword>
<feature type="binding site" evidence="2">
    <location>
        <position position="46"/>
    </location>
    <ligand>
        <name>a divalent metal cation</name>
        <dbReference type="ChEBI" id="CHEBI:60240"/>
    </ligand>
</feature>